<dbReference type="InterPro" id="IPR018165">
    <property type="entry name" value="Ala-tRNA-synth_IIc_core"/>
</dbReference>
<dbReference type="PROSITE" id="PS50860">
    <property type="entry name" value="AA_TRNA_LIGASE_II_ALA"/>
    <property type="match status" value="1"/>
</dbReference>
<dbReference type="InterPro" id="IPR009000">
    <property type="entry name" value="Transl_B-barrel_sf"/>
</dbReference>
<gene>
    <name evidence="6" type="ORF">H171_2027</name>
</gene>
<dbReference type="SMART" id="SM00863">
    <property type="entry name" value="tRNA_SAD"/>
    <property type="match status" value="1"/>
</dbReference>
<dbReference type="SUPFAM" id="SSF55186">
    <property type="entry name" value="ThrRS/AlaRS common domain"/>
    <property type="match status" value="1"/>
</dbReference>
<dbReference type="GO" id="GO:0004813">
    <property type="term" value="F:alanine-tRNA ligase activity"/>
    <property type="evidence" value="ECO:0007669"/>
    <property type="project" value="InterPro"/>
</dbReference>
<dbReference type="PANTHER" id="PTHR43462:SF1">
    <property type="entry name" value="ALANYL-TRNA EDITING PROTEIN AARSD1"/>
    <property type="match status" value="1"/>
</dbReference>
<dbReference type="Gene3D" id="2.40.30.130">
    <property type="match status" value="1"/>
</dbReference>
<dbReference type="InterPro" id="IPR012947">
    <property type="entry name" value="tRNA_SAD"/>
</dbReference>
<dbReference type="RefSeq" id="WP_100305007.1">
    <property type="nucleotide sequence ID" value="NZ_PGET01000001.1"/>
</dbReference>
<dbReference type="Proteomes" id="UP000231092">
    <property type="component" value="Unassembled WGS sequence"/>
</dbReference>
<evidence type="ECO:0000256" key="3">
    <source>
        <dbReference type="ARBA" id="ARBA00022723"/>
    </source>
</evidence>
<reference evidence="6 7" key="1">
    <citation type="submission" date="2017-11" db="EMBL/GenBank/DDBJ databases">
        <title>Understudied soil microbes with underappreciated capabilities: Untangling the Clostridium saccharolyticum group.</title>
        <authorList>
            <person name="Leschine S."/>
        </authorList>
    </citation>
    <scope>NUCLEOTIDE SEQUENCE [LARGE SCALE GENOMIC DNA]</scope>
    <source>
        <strain evidence="6 7">18A</strain>
    </source>
</reference>
<keyword evidence="4" id="KW-0862">Zinc</keyword>
<evidence type="ECO:0000256" key="4">
    <source>
        <dbReference type="ARBA" id="ARBA00022833"/>
    </source>
</evidence>
<dbReference type="GO" id="GO:0003676">
    <property type="term" value="F:nucleic acid binding"/>
    <property type="evidence" value="ECO:0007669"/>
    <property type="project" value="InterPro"/>
</dbReference>
<proteinExistence type="predicted"/>
<evidence type="ECO:0000259" key="5">
    <source>
        <dbReference type="PROSITE" id="PS50860"/>
    </source>
</evidence>
<comment type="caution">
    <text evidence="6">The sequence shown here is derived from an EMBL/GenBank/DDBJ whole genome shotgun (WGS) entry which is preliminary data.</text>
</comment>
<dbReference type="GO" id="GO:0006419">
    <property type="term" value="P:alanyl-tRNA aminoacylation"/>
    <property type="evidence" value="ECO:0007669"/>
    <property type="project" value="InterPro"/>
</dbReference>
<keyword evidence="6" id="KW-0030">Aminoacyl-tRNA synthetase</keyword>
<evidence type="ECO:0000313" key="6">
    <source>
        <dbReference type="EMBL" id="PJJ28520.1"/>
    </source>
</evidence>
<dbReference type="GO" id="GO:0046872">
    <property type="term" value="F:metal ion binding"/>
    <property type="evidence" value="ECO:0007669"/>
    <property type="project" value="UniProtKB-KW"/>
</dbReference>
<evidence type="ECO:0000256" key="2">
    <source>
        <dbReference type="ARBA" id="ARBA00004496"/>
    </source>
</evidence>
<accession>A0A2M8Z512</accession>
<dbReference type="GO" id="GO:0005737">
    <property type="term" value="C:cytoplasm"/>
    <property type="evidence" value="ECO:0007669"/>
    <property type="project" value="UniProtKB-SubCell"/>
</dbReference>
<keyword evidence="6" id="KW-0436">Ligase</keyword>
<dbReference type="Pfam" id="PF01411">
    <property type="entry name" value="tRNA-synt_2c"/>
    <property type="match status" value="1"/>
</dbReference>
<dbReference type="InterPro" id="IPR018163">
    <property type="entry name" value="Thr/Ala-tRNA-synth_IIc_edit"/>
</dbReference>
<dbReference type="GO" id="GO:0002161">
    <property type="term" value="F:aminoacyl-tRNA deacylase activity"/>
    <property type="evidence" value="ECO:0007669"/>
    <property type="project" value="UniProtKB-ARBA"/>
</dbReference>
<dbReference type="Gene3D" id="3.10.310.40">
    <property type="match status" value="1"/>
</dbReference>
<dbReference type="GO" id="GO:0005524">
    <property type="term" value="F:ATP binding"/>
    <property type="evidence" value="ECO:0007669"/>
    <property type="project" value="InterPro"/>
</dbReference>
<comment type="subcellular location">
    <subcellularLocation>
        <location evidence="2">Cytoplasm</location>
    </subcellularLocation>
</comment>
<sequence>MEKLYYDRPYVKTFEAVVIDCRPGKDCFFEVFLDRTAFYPEGGGQPADTGSLGEAAVLDVREKPEGIVHITDKPLKAGSRVNGIIDWERRFCHMQNHSGEHLLSGIVHKHYGLDNVGFHMGKDEVTVDFNGILTMEQIEAVETEVNELIWQDIPVLESYPSKEELSCIDYRSKKELTGQVRLIEFPGGDVCACCGTHVITAGEIGFLKVTGMIHYKGGVRVTMLCGRMALEDYRKKQKAVSGISVLLSAKPDHLLEAVDRLKEEGQKKDGKIGRLSKELLERKAGDYPELDTPLLVFESDLSPVQLRQFCTMLYEGKKGSVVLACSGDEGVFQYALGSGQVDMRALSKALNGRLNGRGGGSSLMAQGTFQALQEDIRKAFEEES</sequence>
<keyword evidence="3" id="KW-0479">Metal-binding</keyword>
<organism evidence="6 7">
    <name type="scientific">[Clostridium] celerecrescens 18A</name>
    <dbReference type="NCBI Taxonomy" id="1286362"/>
    <lineage>
        <taxon>Bacteria</taxon>
        <taxon>Bacillati</taxon>
        <taxon>Bacillota</taxon>
        <taxon>Clostridia</taxon>
        <taxon>Lachnospirales</taxon>
        <taxon>Lachnospiraceae</taxon>
        <taxon>Lacrimispora</taxon>
    </lineage>
</organism>
<dbReference type="Gene3D" id="3.30.980.10">
    <property type="entry name" value="Threonyl-trna Synthetase, Chain A, domain 2"/>
    <property type="match status" value="1"/>
</dbReference>
<protein>
    <submittedName>
        <fullName evidence="6">Alanyl-tRNA synthetase</fullName>
    </submittedName>
</protein>
<dbReference type="InterPro" id="IPR051335">
    <property type="entry name" value="Alanyl-tRNA_Editing_Enzymes"/>
</dbReference>
<dbReference type="Pfam" id="PF07973">
    <property type="entry name" value="tRNA_SAD"/>
    <property type="match status" value="1"/>
</dbReference>
<dbReference type="AlphaFoldDB" id="A0A2M8Z512"/>
<evidence type="ECO:0000256" key="1">
    <source>
        <dbReference type="ARBA" id="ARBA00001947"/>
    </source>
</evidence>
<feature type="domain" description="Alanyl-transfer RNA synthetases family profile" evidence="5">
    <location>
        <begin position="1"/>
        <end position="235"/>
    </location>
</feature>
<comment type="cofactor">
    <cofactor evidence="1">
        <name>Zn(2+)</name>
        <dbReference type="ChEBI" id="CHEBI:29105"/>
    </cofactor>
</comment>
<dbReference type="PANTHER" id="PTHR43462">
    <property type="entry name" value="ALANYL-TRNA EDITING PROTEIN"/>
    <property type="match status" value="1"/>
</dbReference>
<dbReference type="InterPro" id="IPR018164">
    <property type="entry name" value="Ala-tRNA-synth_IIc_N"/>
</dbReference>
<dbReference type="SUPFAM" id="SSF50447">
    <property type="entry name" value="Translation proteins"/>
    <property type="match status" value="1"/>
</dbReference>
<evidence type="ECO:0000313" key="7">
    <source>
        <dbReference type="Proteomes" id="UP000231092"/>
    </source>
</evidence>
<dbReference type="EMBL" id="PGET01000001">
    <property type="protein sequence ID" value="PJJ28520.1"/>
    <property type="molecule type" value="Genomic_DNA"/>
</dbReference>
<name>A0A2M8Z512_9FIRM</name>
<dbReference type="OrthoDB" id="9812949at2"/>